<organism evidence="2 3">
    <name type="scientific">Calidithermus terrae</name>
    <dbReference type="NCBI Taxonomy" id="1408545"/>
    <lineage>
        <taxon>Bacteria</taxon>
        <taxon>Thermotogati</taxon>
        <taxon>Deinococcota</taxon>
        <taxon>Deinococci</taxon>
        <taxon>Thermales</taxon>
        <taxon>Thermaceae</taxon>
        <taxon>Calidithermus</taxon>
    </lineage>
</organism>
<dbReference type="Proteomes" id="UP000265715">
    <property type="component" value="Unassembled WGS sequence"/>
</dbReference>
<dbReference type="OrthoDB" id="25899at2"/>
<dbReference type="PROSITE" id="PS51257">
    <property type="entry name" value="PROKAR_LIPOPROTEIN"/>
    <property type="match status" value="1"/>
</dbReference>
<dbReference type="RefSeq" id="WP_147372472.1">
    <property type="nucleotide sequence ID" value="NZ_QXDL01000002.1"/>
</dbReference>
<reference evidence="2 3" key="1">
    <citation type="submission" date="2018-08" db="EMBL/GenBank/DDBJ databases">
        <title>Meiothermus terrae DSM 26712 genome sequencing project.</title>
        <authorList>
            <person name="Da Costa M.S."/>
            <person name="Albuquerque L."/>
            <person name="Raposo P."/>
            <person name="Froufe H.J.C."/>
            <person name="Barroso C.S."/>
            <person name="Egas C."/>
        </authorList>
    </citation>
    <scope>NUCLEOTIDE SEQUENCE [LARGE SCALE GENOMIC DNA]</scope>
    <source>
        <strain evidence="2 3">DSM 26712</strain>
    </source>
</reference>
<gene>
    <name evidence="2" type="ORF">Mterra_00083</name>
</gene>
<keyword evidence="1" id="KW-0732">Signal</keyword>
<comment type="caution">
    <text evidence="2">The sequence shown here is derived from an EMBL/GenBank/DDBJ whole genome shotgun (WGS) entry which is preliminary data.</text>
</comment>
<evidence type="ECO:0000313" key="2">
    <source>
        <dbReference type="EMBL" id="RIH90860.1"/>
    </source>
</evidence>
<name>A0A399F478_9DEIN</name>
<evidence type="ECO:0008006" key="4">
    <source>
        <dbReference type="Google" id="ProtNLM"/>
    </source>
</evidence>
<keyword evidence="3" id="KW-1185">Reference proteome</keyword>
<proteinExistence type="predicted"/>
<protein>
    <recommendedName>
        <fullName evidence="4">Lipoprotein</fullName>
    </recommendedName>
</protein>
<accession>A0A399F478</accession>
<dbReference type="AlphaFoldDB" id="A0A399F478"/>
<dbReference type="EMBL" id="QXDL01000002">
    <property type="protein sequence ID" value="RIH90860.1"/>
    <property type="molecule type" value="Genomic_DNA"/>
</dbReference>
<sequence length="161" mass="16936">MRRFLLSVALGGLLAACSGAPLSIAITAEPVNVSLISDGAIYFQKAQQLQKPPVGVKEIGLEGTARFTGQGVLHFYATDQEPNCASSGGFFRCGSFDAATMDDLGTLDFRKSSTSAVKWSGAHLTSGVNNQTLYIGVKLENLGLTSGTLSFENLVAKVVLF</sequence>
<feature type="chain" id="PRO_5017209394" description="Lipoprotein" evidence="1">
    <location>
        <begin position="21"/>
        <end position="161"/>
    </location>
</feature>
<feature type="signal peptide" evidence="1">
    <location>
        <begin position="1"/>
        <end position="20"/>
    </location>
</feature>
<evidence type="ECO:0000256" key="1">
    <source>
        <dbReference type="SAM" id="SignalP"/>
    </source>
</evidence>
<evidence type="ECO:0000313" key="3">
    <source>
        <dbReference type="Proteomes" id="UP000265715"/>
    </source>
</evidence>